<reference evidence="1" key="1">
    <citation type="submission" date="2020-03" db="EMBL/GenBank/DDBJ databases">
        <title>The deep terrestrial virosphere.</title>
        <authorList>
            <person name="Holmfeldt K."/>
            <person name="Nilsson E."/>
            <person name="Simone D."/>
            <person name="Lopez-Fernandez M."/>
            <person name="Wu X."/>
            <person name="de Brujin I."/>
            <person name="Lundin D."/>
            <person name="Andersson A."/>
            <person name="Bertilsson S."/>
            <person name="Dopson M."/>
        </authorList>
    </citation>
    <scope>NUCLEOTIDE SEQUENCE</scope>
    <source>
        <strain evidence="1">MM415A01379</strain>
    </source>
</reference>
<dbReference type="Pfam" id="PF07505">
    <property type="entry name" value="DUF5131"/>
    <property type="match status" value="1"/>
</dbReference>
<dbReference type="AlphaFoldDB" id="A0A6M3K3U0"/>
<sequence length="238" mass="27949">MEEGMNKTKIEWCDYTWNPITGCWGPGGNKENPRWCSYCYARRIAMRFWGSFEPKFHPERLNEPGKIKKPSIIFADSMGDFWSDGVKDEWRKAVYDKMRECPQHIFMILTKRPERINAENIPKNAWVGASVTRFEDHERATSIAMKGLDKTFISIEPMLDNDIILGWRDIFMAGWIIIGAETGRKNAFKPSKETIKDIIKEARAYDIPVFIKDNVKWRVKHQDFPDELKNLKILKDNR</sequence>
<organism evidence="1">
    <name type="scientific">viral metagenome</name>
    <dbReference type="NCBI Taxonomy" id="1070528"/>
    <lineage>
        <taxon>unclassified sequences</taxon>
        <taxon>metagenomes</taxon>
        <taxon>organismal metagenomes</taxon>
    </lineage>
</organism>
<evidence type="ECO:0008006" key="2">
    <source>
        <dbReference type="Google" id="ProtNLM"/>
    </source>
</evidence>
<protein>
    <recommendedName>
        <fullName evidence="2">DUF5131 family protein</fullName>
    </recommendedName>
</protein>
<gene>
    <name evidence="1" type="ORF">MM415A01379_0009</name>
</gene>
<accession>A0A6M3K3U0</accession>
<name>A0A6M3K3U0_9ZZZZ</name>
<evidence type="ECO:0000313" key="1">
    <source>
        <dbReference type="EMBL" id="QJA77013.1"/>
    </source>
</evidence>
<dbReference type="InterPro" id="IPR011101">
    <property type="entry name" value="DUF5131"/>
</dbReference>
<dbReference type="EMBL" id="MT142258">
    <property type="protein sequence ID" value="QJA77013.1"/>
    <property type="molecule type" value="Genomic_DNA"/>
</dbReference>
<proteinExistence type="predicted"/>